<dbReference type="GO" id="GO:0042262">
    <property type="term" value="P:DNA protection"/>
    <property type="evidence" value="ECO:0007669"/>
    <property type="project" value="InterPro"/>
</dbReference>
<evidence type="ECO:0000313" key="2">
    <source>
        <dbReference type="Proteomes" id="UP000032483"/>
    </source>
</evidence>
<dbReference type="Pfam" id="PF07352">
    <property type="entry name" value="Phage_Mu_Gam"/>
    <property type="match status" value="1"/>
</dbReference>
<dbReference type="Proteomes" id="UP000032483">
    <property type="component" value="Unassembled WGS sequence"/>
</dbReference>
<dbReference type="RefSeq" id="WP_009323637.1">
    <property type="nucleotide sequence ID" value="NZ_CAUFPO010000053.1"/>
</dbReference>
<name>A0A0D8J0G1_9FIRM</name>
<evidence type="ECO:0000313" key="1">
    <source>
        <dbReference type="EMBL" id="KJF40455.1"/>
    </source>
</evidence>
<dbReference type="AlphaFoldDB" id="A0A0D8J0G1"/>
<dbReference type="InterPro" id="IPR009951">
    <property type="entry name" value="Host-nuc_inhib_Gam"/>
</dbReference>
<dbReference type="GeneID" id="42856167"/>
<dbReference type="EMBL" id="JXXK01000006">
    <property type="protein sequence ID" value="KJF40455.1"/>
    <property type="molecule type" value="Genomic_DNA"/>
</dbReference>
<keyword evidence="2" id="KW-1185">Reference proteome</keyword>
<sequence>MARKKLHREPVLKDWAEVNDALRSIHEYEHALTEMGVDMSRRIDAVKAEYTKSAEPLQKRVKQLETDVQEYVEAHREDMAGKSRQLTFGRVGFRQSTRLILANAKVPQAIATLLAMGRRELVKTEQKLDKEALKQQPEEVLEAVGAYLKTTDEFFYDTGDAVPEE</sequence>
<comment type="caution">
    <text evidence="1">The sequence shown here is derived from an EMBL/GenBank/DDBJ whole genome shotgun (WGS) entry which is preliminary data.</text>
</comment>
<protein>
    <recommendedName>
        <fullName evidence="3">Host-nuclease inhibitor protein Gam</fullName>
    </recommendedName>
</protein>
<dbReference type="SUPFAM" id="SSF161266">
    <property type="entry name" value="Gam-like"/>
    <property type="match status" value="1"/>
</dbReference>
<organism evidence="1 2">
    <name type="scientific">Ruthenibacterium lactatiformans</name>
    <dbReference type="NCBI Taxonomy" id="1550024"/>
    <lineage>
        <taxon>Bacteria</taxon>
        <taxon>Bacillati</taxon>
        <taxon>Bacillota</taxon>
        <taxon>Clostridia</taxon>
        <taxon>Eubacteriales</taxon>
        <taxon>Oscillospiraceae</taxon>
        <taxon>Ruthenibacterium</taxon>
    </lineage>
</organism>
<gene>
    <name evidence="1" type="ORF">TQ39_05960</name>
</gene>
<reference evidence="1" key="1">
    <citation type="submission" date="2015-02" db="EMBL/GenBank/DDBJ databases">
        <title>A novel member of the family Ruminococcaceae isolated from human feces.</title>
        <authorList>
            <person name="Shkoporov A.N."/>
            <person name="Chaplin A.V."/>
            <person name="Motuzova O.V."/>
            <person name="Kafarskaia L.I."/>
            <person name="Khokhlova E.V."/>
            <person name="Efimov B.A."/>
        </authorList>
    </citation>
    <scope>NUCLEOTIDE SEQUENCE [LARGE SCALE GENOMIC DNA]</scope>
    <source>
        <strain evidence="1">585-1</strain>
    </source>
</reference>
<evidence type="ECO:0008006" key="3">
    <source>
        <dbReference type="Google" id="ProtNLM"/>
    </source>
</evidence>
<dbReference type="Gene3D" id="1.20.5.170">
    <property type="match status" value="1"/>
</dbReference>
<accession>A0A0D8J0G1</accession>
<dbReference type="GO" id="GO:0003690">
    <property type="term" value="F:double-stranded DNA binding"/>
    <property type="evidence" value="ECO:0007669"/>
    <property type="project" value="InterPro"/>
</dbReference>
<proteinExistence type="predicted"/>